<evidence type="ECO:0000313" key="3">
    <source>
        <dbReference type="EMBL" id="GKZ24233.1"/>
    </source>
</evidence>
<evidence type="ECO:0000256" key="1">
    <source>
        <dbReference type="ARBA" id="ARBA00022801"/>
    </source>
</evidence>
<dbReference type="Proteomes" id="UP001143548">
    <property type="component" value="Unassembled WGS sequence"/>
</dbReference>
<dbReference type="InterPro" id="IPR050585">
    <property type="entry name" value="Xaa-Pro_dipeptidyl-ppase/CocE"/>
</dbReference>
<dbReference type="Gene3D" id="1.10.3020.20">
    <property type="match status" value="1"/>
</dbReference>
<dbReference type="Pfam" id="PF02129">
    <property type="entry name" value="Peptidase_S15"/>
    <property type="match status" value="1"/>
</dbReference>
<dbReference type="PANTHER" id="PTHR43056">
    <property type="entry name" value="PEPTIDASE S9 PROLYL OLIGOPEPTIDASE"/>
    <property type="match status" value="1"/>
</dbReference>
<organism evidence="3 4">
    <name type="scientific">Aspergillus brasiliensis</name>
    <dbReference type="NCBI Taxonomy" id="319629"/>
    <lineage>
        <taxon>Eukaryota</taxon>
        <taxon>Fungi</taxon>
        <taxon>Dikarya</taxon>
        <taxon>Ascomycota</taxon>
        <taxon>Pezizomycotina</taxon>
        <taxon>Eurotiomycetes</taxon>
        <taxon>Eurotiomycetidae</taxon>
        <taxon>Eurotiales</taxon>
        <taxon>Aspergillaceae</taxon>
        <taxon>Aspergillus</taxon>
        <taxon>Aspergillus subgen. Circumdati</taxon>
    </lineage>
</organism>
<dbReference type="AlphaFoldDB" id="A0A9W5YXB5"/>
<protein>
    <recommendedName>
        <fullName evidence="2">Xaa-Pro dipeptidyl-peptidase C-terminal domain-containing protein</fullName>
    </recommendedName>
</protein>
<dbReference type="SUPFAM" id="SSF49785">
    <property type="entry name" value="Galactose-binding domain-like"/>
    <property type="match status" value="1"/>
</dbReference>
<comment type="caution">
    <text evidence="3">The sequence shown here is derived from an EMBL/GenBank/DDBJ whole genome shotgun (WGS) entry which is preliminary data.</text>
</comment>
<dbReference type="NCBIfam" id="TIGR00976">
    <property type="entry name" value="CocE_NonD"/>
    <property type="match status" value="1"/>
</dbReference>
<name>A0A9W5YXB5_9EURO</name>
<keyword evidence="1" id="KW-0378">Hydrolase</keyword>
<dbReference type="SMART" id="SM00939">
    <property type="entry name" value="PepX_C"/>
    <property type="match status" value="1"/>
</dbReference>
<dbReference type="InterPro" id="IPR005674">
    <property type="entry name" value="CocE/Ser_esterase"/>
</dbReference>
<dbReference type="InterPro" id="IPR029058">
    <property type="entry name" value="AB_hydrolase_fold"/>
</dbReference>
<gene>
    <name evidence="3" type="ORF">AbraCBS73388_011030</name>
</gene>
<dbReference type="Pfam" id="PF08530">
    <property type="entry name" value="PepX_C"/>
    <property type="match status" value="1"/>
</dbReference>
<reference evidence="3" key="1">
    <citation type="submission" date="2022-07" db="EMBL/GenBank/DDBJ databases">
        <title>Taxonomy of Aspergillus series Nigri: significant species reduction supported by multi-species coalescent approaches.</title>
        <authorList>
            <person name="Bian C."/>
            <person name="Kusuya Y."/>
            <person name="Sklenar F."/>
            <person name="D'hooge E."/>
            <person name="Yaguchi T."/>
            <person name="Takahashi H."/>
            <person name="Hubka V."/>
        </authorList>
    </citation>
    <scope>NUCLEOTIDE SEQUENCE</scope>
    <source>
        <strain evidence="3">CBS 733.88</strain>
    </source>
</reference>
<dbReference type="EMBL" id="BROQ01000081">
    <property type="protein sequence ID" value="GKZ24233.1"/>
    <property type="molecule type" value="Genomic_DNA"/>
</dbReference>
<dbReference type="Gene3D" id="2.60.120.260">
    <property type="entry name" value="Galactose-binding domain-like"/>
    <property type="match status" value="1"/>
</dbReference>
<dbReference type="PANTHER" id="PTHR43056:SF10">
    <property type="entry name" value="COCE_NOND FAMILY, PUTATIVE (AFU_ORTHOLOGUE AFUA_7G00600)-RELATED"/>
    <property type="match status" value="1"/>
</dbReference>
<dbReference type="GO" id="GO:0008239">
    <property type="term" value="F:dipeptidyl-peptidase activity"/>
    <property type="evidence" value="ECO:0007669"/>
    <property type="project" value="InterPro"/>
</dbReference>
<sequence length="421" mass="47474">MDSGGFMRFWGSGDGKDGYDVIEEIAGLPWCNGKVTMMGISWLAISQWFIAAERPPHLACIAPLEGLSDPLREQFRRGGIPELQYWKELSGMLCGRNGVDDILAMAESELKNAYWEDKRARIDQIQVPALVIHGTHEWYDLYSSARIQELNSFFDCYTKEPNDWVKTPRVRVTVLPFNQPALAGIPFREPFWPHRETINKRLFLSAGSCLTERQPLVLGKSTYQADASPIWQRDNGPEEISFSFTFLEQTIILGPSRAALYVVPEHSGDMDVYVHLRKADRAGNYLQHVNIPLADLGVASAGEVPLTNAMKYFGPHGALRASYRNVADELSTPYWRTLSHRKLLPVKAGEETWLEIDIWPTGMLFEPGEKLIMKISGHFMAPAEFEALQGRFPGCNRGKHSVLWGRTFASYLDVPTVKLLG</sequence>
<dbReference type="InterPro" id="IPR000383">
    <property type="entry name" value="Xaa-Pro-like_dom"/>
</dbReference>
<dbReference type="SUPFAM" id="SSF53474">
    <property type="entry name" value="alpha/beta-Hydrolases"/>
    <property type="match status" value="1"/>
</dbReference>
<evidence type="ECO:0000313" key="4">
    <source>
        <dbReference type="Proteomes" id="UP001143548"/>
    </source>
</evidence>
<proteinExistence type="predicted"/>
<accession>A0A9W5YXB5</accession>
<dbReference type="InterPro" id="IPR008979">
    <property type="entry name" value="Galactose-bd-like_sf"/>
</dbReference>
<dbReference type="InterPro" id="IPR013736">
    <property type="entry name" value="Xaa-Pro_dipept_C"/>
</dbReference>
<evidence type="ECO:0000259" key="2">
    <source>
        <dbReference type="SMART" id="SM00939"/>
    </source>
</evidence>
<dbReference type="Gene3D" id="3.40.50.1820">
    <property type="entry name" value="alpha/beta hydrolase"/>
    <property type="match status" value="2"/>
</dbReference>
<feature type="domain" description="Xaa-Pro dipeptidyl-peptidase C-terminal" evidence="2">
    <location>
        <begin position="151"/>
        <end position="413"/>
    </location>
</feature>